<dbReference type="InterPro" id="IPR042620">
    <property type="entry name" value="NSUN7"/>
</dbReference>
<organism evidence="2 3">
    <name type="scientific">Tribolium castaneum</name>
    <name type="common">Red flour beetle</name>
    <dbReference type="NCBI Taxonomy" id="7070"/>
    <lineage>
        <taxon>Eukaryota</taxon>
        <taxon>Metazoa</taxon>
        <taxon>Ecdysozoa</taxon>
        <taxon>Arthropoda</taxon>
        <taxon>Hexapoda</taxon>
        <taxon>Insecta</taxon>
        <taxon>Pterygota</taxon>
        <taxon>Neoptera</taxon>
        <taxon>Endopterygota</taxon>
        <taxon>Coleoptera</taxon>
        <taxon>Polyphaga</taxon>
        <taxon>Cucujiformia</taxon>
        <taxon>Tenebrionidae</taxon>
        <taxon>Tenebrionidae incertae sedis</taxon>
        <taxon>Tribolium</taxon>
    </lineage>
</organism>
<gene>
    <name evidence="2" type="primary">AUGUSTUS-3.0.2_04371</name>
    <name evidence="2" type="ORF">TcasGA2_TC004371</name>
</gene>
<dbReference type="Gene3D" id="3.40.50.150">
    <property type="entry name" value="Vaccinia Virus protein VP39"/>
    <property type="match status" value="1"/>
</dbReference>
<accession>D6X534</accession>
<reference evidence="2 3" key="1">
    <citation type="journal article" date="2008" name="Nature">
        <title>The genome of the model beetle and pest Tribolium castaneum.</title>
        <authorList>
            <consortium name="Tribolium Genome Sequencing Consortium"/>
            <person name="Richards S."/>
            <person name="Gibbs R.A."/>
            <person name="Weinstock G.M."/>
            <person name="Brown S.J."/>
            <person name="Denell R."/>
            <person name="Beeman R.W."/>
            <person name="Gibbs R."/>
            <person name="Beeman R.W."/>
            <person name="Brown S.J."/>
            <person name="Bucher G."/>
            <person name="Friedrich M."/>
            <person name="Grimmelikhuijzen C.J."/>
            <person name="Klingler M."/>
            <person name="Lorenzen M."/>
            <person name="Richards S."/>
            <person name="Roth S."/>
            <person name="Schroder R."/>
            <person name="Tautz D."/>
            <person name="Zdobnov E.M."/>
            <person name="Muzny D."/>
            <person name="Gibbs R.A."/>
            <person name="Weinstock G.M."/>
            <person name="Attaway T."/>
            <person name="Bell S."/>
            <person name="Buhay C.J."/>
            <person name="Chandrabose M.N."/>
            <person name="Chavez D."/>
            <person name="Clerk-Blankenburg K.P."/>
            <person name="Cree A."/>
            <person name="Dao M."/>
            <person name="Davis C."/>
            <person name="Chacko J."/>
            <person name="Dinh H."/>
            <person name="Dugan-Rocha S."/>
            <person name="Fowler G."/>
            <person name="Garner T.T."/>
            <person name="Garnes J."/>
            <person name="Gnirke A."/>
            <person name="Hawes A."/>
            <person name="Hernandez J."/>
            <person name="Hines S."/>
            <person name="Holder M."/>
            <person name="Hume J."/>
            <person name="Jhangiani S.N."/>
            <person name="Joshi V."/>
            <person name="Khan Z.M."/>
            <person name="Jackson L."/>
            <person name="Kovar C."/>
            <person name="Kowis A."/>
            <person name="Lee S."/>
            <person name="Lewis L.R."/>
            <person name="Margolis J."/>
            <person name="Morgan M."/>
            <person name="Nazareth L.V."/>
            <person name="Nguyen N."/>
            <person name="Okwuonu G."/>
            <person name="Parker D."/>
            <person name="Richards S."/>
            <person name="Ruiz S.J."/>
            <person name="Santibanez J."/>
            <person name="Savard J."/>
            <person name="Scherer S.E."/>
            <person name="Schneider B."/>
            <person name="Sodergren E."/>
            <person name="Tautz D."/>
            <person name="Vattahil S."/>
            <person name="Villasana D."/>
            <person name="White C.S."/>
            <person name="Wright R."/>
            <person name="Park Y."/>
            <person name="Beeman R.W."/>
            <person name="Lord J."/>
            <person name="Oppert B."/>
            <person name="Lorenzen M."/>
            <person name="Brown S."/>
            <person name="Wang L."/>
            <person name="Savard J."/>
            <person name="Tautz D."/>
            <person name="Richards S."/>
            <person name="Weinstock G."/>
            <person name="Gibbs R.A."/>
            <person name="Liu Y."/>
            <person name="Worley K."/>
            <person name="Weinstock G."/>
            <person name="Elsik C.G."/>
            <person name="Reese J.T."/>
            <person name="Elhaik E."/>
            <person name="Landan G."/>
            <person name="Graur D."/>
            <person name="Arensburger P."/>
            <person name="Atkinson P."/>
            <person name="Beeman R.W."/>
            <person name="Beidler J."/>
            <person name="Brown S.J."/>
            <person name="Demuth J.P."/>
            <person name="Drury D.W."/>
            <person name="Du Y.Z."/>
            <person name="Fujiwara H."/>
            <person name="Lorenzen M."/>
            <person name="Maselli V."/>
            <person name="Osanai M."/>
            <person name="Park Y."/>
            <person name="Robertson H.M."/>
            <person name="Tu Z."/>
            <person name="Wang J.J."/>
            <person name="Wang S."/>
            <person name="Richards S."/>
            <person name="Song H."/>
            <person name="Zhang L."/>
            <person name="Sodergren E."/>
            <person name="Werner D."/>
            <person name="Stanke M."/>
            <person name="Morgenstern B."/>
            <person name="Solovyev V."/>
            <person name="Kosarev P."/>
            <person name="Brown G."/>
            <person name="Chen H.C."/>
            <person name="Ermolaeva O."/>
            <person name="Hlavina W."/>
            <person name="Kapustin Y."/>
            <person name="Kiryutin B."/>
            <person name="Kitts P."/>
            <person name="Maglott D."/>
            <person name="Pruitt K."/>
            <person name="Sapojnikov V."/>
            <person name="Souvorov A."/>
            <person name="Mackey A.J."/>
            <person name="Waterhouse R.M."/>
            <person name="Wyder S."/>
            <person name="Zdobnov E.M."/>
            <person name="Zdobnov E.M."/>
            <person name="Wyder S."/>
            <person name="Kriventseva E.V."/>
            <person name="Kadowaki T."/>
            <person name="Bork P."/>
            <person name="Aranda M."/>
            <person name="Bao R."/>
            <person name="Beermann A."/>
            <person name="Berns N."/>
            <person name="Bolognesi R."/>
            <person name="Bonneton F."/>
            <person name="Bopp D."/>
            <person name="Brown S.J."/>
            <person name="Bucher G."/>
            <person name="Butts T."/>
            <person name="Chaumot A."/>
            <person name="Denell R.E."/>
            <person name="Ferrier D.E."/>
            <person name="Friedrich M."/>
            <person name="Gordon C.M."/>
            <person name="Jindra M."/>
            <person name="Klingler M."/>
            <person name="Lan Q."/>
            <person name="Lattorff H.M."/>
            <person name="Laudet V."/>
            <person name="von Levetsow C."/>
            <person name="Liu Z."/>
            <person name="Lutz R."/>
            <person name="Lynch J.A."/>
            <person name="da Fonseca R.N."/>
            <person name="Posnien N."/>
            <person name="Reuter R."/>
            <person name="Roth S."/>
            <person name="Savard J."/>
            <person name="Schinko J.B."/>
            <person name="Schmitt C."/>
            <person name="Schoppmeier M."/>
            <person name="Schroder R."/>
            <person name="Shippy T.D."/>
            <person name="Simonnet F."/>
            <person name="Marques-Souza H."/>
            <person name="Tautz D."/>
            <person name="Tomoyasu Y."/>
            <person name="Trauner J."/>
            <person name="Van der Zee M."/>
            <person name="Vervoort M."/>
            <person name="Wittkopp N."/>
            <person name="Wimmer E.A."/>
            <person name="Yang X."/>
            <person name="Jones A.K."/>
            <person name="Sattelle D.B."/>
            <person name="Ebert P.R."/>
            <person name="Nelson D."/>
            <person name="Scott J.G."/>
            <person name="Beeman R.W."/>
            <person name="Muthukrishnan S."/>
            <person name="Kramer K.J."/>
            <person name="Arakane Y."/>
            <person name="Beeman R.W."/>
            <person name="Zhu Q."/>
            <person name="Hogenkamp D."/>
            <person name="Dixit R."/>
            <person name="Oppert B."/>
            <person name="Jiang H."/>
            <person name="Zou Z."/>
            <person name="Marshall J."/>
            <person name="Elpidina E."/>
            <person name="Vinokurov K."/>
            <person name="Oppert C."/>
            <person name="Zou Z."/>
            <person name="Evans J."/>
            <person name="Lu Z."/>
            <person name="Zhao P."/>
            <person name="Sumathipala N."/>
            <person name="Altincicek B."/>
            <person name="Vilcinskas A."/>
            <person name="Williams M."/>
            <person name="Hultmark D."/>
            <person name="Hetru C."/>
            <person name="Jiang H."/>
            <person name="Grimmelikhuijzen C.J."/>
            <person name="Hauser F."/>
            <person name="Cazzamali G."/>
            <person name="Williamson M."/>
            <person name="Park Y."/>
            <person name="Li B."/>
            <person name="Tanaka Y."/>
            <person name="Predel R."/>
            <person name="Neupert S."/>
            <person name="Schachtner J."/>
            <person name="Verleyen P."/>
            <person name="Raible F."/>
            <person name="Bork P."/>
            <person name="Friedrich M."/>
            <person name="Walden K.K."/>
            <person name="Robertson H.M."/>
            <person name="Angeli S."/>
            <person name="Foret S."/>
            <person name="Bucher G."/>
            <person name="Schuetz S."/>
            <person name="Maleszka R."/>
            <person name="Wimmer E.A."/>
            <person name="Beeman R.W."/>
            <person name="Lorenzen M."/>
            <person name="Tomoyasu Y."/>
            <person name="Miller S.C."/>
            <person name="Grossmann D."/>
            <person name="Bucher G."/>
        </authorList>
    </citation>
    <scope>NUCLEOTIDE SEQUENCE [LARGE SCALE GENOMIC DNA]</scope>
    <source>
        <strain evidence="2 3">Georgia GA2</strain>
    </source>
</reference>
<evidence type="ECO:0000313" key="3">
    <source>
        <dbReference type="Proteomes" id="UP000007266"/>
    </source>
</evidence>
<protein>
    <submittedName>
        <fullName evidence="2">Uncharacterized protein</fullName>
    </submittedName>
</protein>
<dbReference type="Proteomes" id="UP000007266">
    <property type="component" value="Linkage group 10"/>
</dbReference>
<keyword evidence="3" id="KW-1185">Reference proteome</keyword>
<dbReference type="KEGG" id="tca:659893"/>
<dbReference type="eggNOG" id="ENOG502QQM3">
    <property type="taxonomic scope" value="Eukaryota"/>
</dbReference>
<dbReference type="PANTHER" id="PTHR14663:SF2">
    <property type="entry name" value="METHYLTRANSFERASE NSUN7-RELATED"/>
    <property type="match status" value="1"/>
</dbReference>
<feature type="region of interest" description="Disordered" evidence="1">
    <location>
        <begin position="647"/>
        <end position="679"/>
    </location>
</feature>
<dbReference type="OrthoDB" id="6817893at2759"/>
<dbReference type="AlphaFoldDB" id="D6X534"/>
<feature type="compositionally biased region" description="Low complexity" evidence="1">
    <location>
        <begin position="648"/>
        <end position="657"/>
    </location>
</feature>
<evidence type="ECO:0000256" key="1">
    <source>
        <dbReference type="SAM" id="MobiDB-lite"/>
    </source>
</evidence>
<name>D6X534_TRICA</name>
<sequence>MEQHQLWVNFSSLNEGNLSAAVLPRLMAEMVDGVFGEEPFDLVLPSDDVWQTKIYYKLVEKQRLEDASEGEMWLQQEPITEPKLHDWLIQPKKKQTECSPPIRNTIEKRRRKEAGPGPITWTVSDISKAACILAQPPAPTTFDDEQEMRRVYTLIYDVFRHKNVLTQALNDIAFFHFYPELEIKLPHIWLLFYDLYHRGFKKRETSVAALAIKLFKEVGVWAVEAALWEWRTKLAAAVARLRIKHSALSLSDLLPTHLRGGAGGGGIVTCWINLKKVKNTLELKQQIENEFNLTPVDTSRPLTPSTYTWDKHCPHIVVFHSSLRSALARSQLIKAHKLVVQDRSFCLGPATFYKHVTDLELAGSVIQTHINSPRTTAYLATILSQNEKIKKLMAFSAGGRKVEYEAYLSRLGMTNVAVFADRLIDVSPDANYMEEVVAVFATPPNSYSAVCDPIDLVCSRGGDLTMLEILTEAEENEEGRQRVFRILDEQRRTLRFAMSRPQIQFVLYETHSGIDAENDGMIQRTVKEVNKNAKLHHATLQGKLVVQIYPEQSLEINNNNEKSDENEQKTTESVKLSMDSDEKLFENIPVPETDIFDVPILPHLCPSDTSCINYEKEGCFLALLQRKQVIRLDNKYMIQMAENRGLFGRTSSSSTKTKGGKTARKKQEKEVKQPPKSKRRIKDLEVARIAAPTHTFLRHTKDCDIERCCRCQLDEDEMKEKPSIYRQWWSETTRHLIALRSNLVRNKILPPPRKNSKIDTKLVIDSFISNKSRKIDEIVAKSRGEDQTSVPIFPKLKLTRENRSEKVQMQLPVTMVKFGAL</sequence>
<dbReference type="EMBL" id="KQ971382">
    <property type="protein sequence ID" value="EEZ97184.2"/>
    <property type="molecule type" value="Genomic_DNA"/>
</dbReference>
<dbReference type="PANTHER" id="PTHR14663">
    <property type="entry name" value="METHYLTRANSFERASE NSUN7-RELATED"/>
    <property type="match status" value="1"/>
</dbReference>
<dbReference type="STRING" id="7070.D6X534"/>
<evidence type="ECO:0000313" key="2">
    <source>
        <dbReference type="EMBL" id="EEZ97184.2"/>
    </source>
</evidence>
<dbReference type="HOGENOM" id="CLU_273148_0_0_1"/>
<dbReference type="InterPro" id="IPR029063">
    <property type="entry name" value="SAM-dependent_MTases_sf"/>
</dbReference>
<proteinExistence type="predicted"/>
<dbReference type="OMA" id="RTLKYCH"/>
<reference evidence="2 3" key="2">
    <citation type="journal article" date="2010" name="Nucleic Acids Res.">
        <title>BeetleBase in 2010: revisions to provide comprehensive genomic information for Tribolium castaneum.</title>
        <authorList>
            <person name="Kim H.S."/>
            <person name="Murphy T."/>
            <person name="Xia J."/>
            <person name="Caragea D."/>
            <person name="Park Y."/>
            <person name="Beeman R.W."/>
            <person name="Lorenzen M.D."/>
            <person name="Butcher S."/>
            <person name="Manak J.R."/>
            <person name="Brown S.J."/>
        </authorList>
    </citation>
    <scope>GENOME REANNOTATION</scope>
    <source>
        <strain evidence="2 3">Georgia GA2</strain>
    </source>
</reference>